<dbReference type="RefSeq" id="WP_154717016.1">
    <property type="nucleotide sequence ID" value="NZ_LT837803.1"/>
</dbReference>
<evidence type="ECO:0000313" key="4">
    <source>
        <dbReference type="EMBL" id="SMB28000.1"/>
    </source>
</evidence>
<evidence type="ECO:0000256" key="1">
    <source>
        <dbReference type="SAM" id="Coils"/>
    </source>
</evidence>
<evidence type="ECO:0000256" key="3">
    <source>
        <dbReference type="SAM" id="SignalP"/>
    </source>
</evidence>
<feature type="region of interest" description="Disordered" evidence="2">
    <location>
        <begin position="138"/>
        <end position="161"/>
    </location>
</feature>
<dbReference type="Proteomes" id="UP000242886">
    <property type="component" value="Chromosome SDENCHOL"/>
</dbReference>
<protein>
    <submittedName>
        <fullName evidence="4">Type IV pilus biogenesis protein PilP</fullName>
    </submittedName>
</protein>
<dbReference type="NCBIfam" id="TIGR03021">
    <property type="entry name" value="pilP_fam"/>
    <property type="match status" value="1"/>
</dbReference>
<sequence length="161" mass="17330">MYSHKKIALALIATAGIAAAMPAFAQQSIPEQLQQINESIALLNAKRQELELRAQIVAKQGEIDQLTNSGMSNMDRLRQPVVQSIEGADGKMVATLIFGSGQQQTVKQGDRIPGGWTVSKIGVDAVHITRGGEKARLSYGYEPPQSPAQMMPVPPLTPRGQ</sequence>
<keyword evidence="1" id="KW-0175">Coiled coil</keyword>
<feature type="signal peptide" evidence="3">
    <location>
        <begin position="1"/>
        <end position="25"/>
    </location>
</feature>
<evidence type="ECO:0000256" key="2">
    <source>
        <dbReference type="SAM" id="MobiDB-lite"/>
    </source>
</evidence>
<feature type="coiled-coil region" evidence="1">
    <location>
        <begin position="33"/>
        <end position="60"/>
    </location>
</feature>
<organism evidence="4 5">
    <name type="scientific">Sterolibacterium denitrificans</name>
    <dbReference type="NCBI Taxonomy" id="157592"/>
    <lineage>
        <taxon>Bacteria</taxon>
        <taxon>Pseudomonadati</taxon>
        <taxon>Pseudomonadota</taxon>
        <taxon>Betaproteobacteria</taxon>
        <taxon>Nitrosomonadales</taxon>
        <taxon>Sterolibacteriaceae</taxon>
        <taxon>Sterolibacterium</taxon>
    </lineage>
</organism>
<dbReference type="Gene3D" id="2.30.30.830">
    <property type="match status" value="1"/>
</dbReference>
<evidence type="ECO:0000313" key="5">
    <source>
        <dbReference type="Proteomes" id="UP000242886"/>
    </source>
</evidence>
<proteinExistence type="predicted"/>
<dbReference type="EMBL" id="LT837803">
    <property type="protein sequence ID" value="SMB28000.1"/>
    <property type="molecule type" value="Genomic_DNA"/>
</dbReference>
<gene>
    <name evidence="4" type="ORF">SDENCHOL_20529</name>
</gene>
<name>A0A7Z7HS21_9PROT</name>
<dbReference type="AlphaFoldDB" id="A0A7Z7HS21"/>
<feature type="compositionally biased region" description="Pro residues" evidence="2">
    <location>
        <begin position="152"/>
        <end position="161"/>
    </location>
</feature>
<accession>A0A7Z7HS21</accession>
<keyword evidence="5" id="KW-1185">Reference proteome</keyword>
<dbReference type="InterPro" id="IPR022753">
    <property type="entry name" value="T4SS_pilus_biogen_PilP"/>
</dbReference>
<keyword evidence="3" id="KW-0732">Signal</keyword>
<feature type="chain" id="PRO_5031124913" evidence="3">
    <location>
        <begin position="26"/>
        <end position="161"/>
    </location>
</feature>
<reference evidence="4" key="1">
    <citation type="submission" date="2017-03" db="EMBL/GenBank/DDBJ databases">
        <authorList>
            <consortium name="AG Boll"/>
        </authorList>
    </citation>
    <scope>NUCLEOTIDE SEQUENCE [LARGE SCALE GENOMIC DNA]</scope>
    <source>
        <strain evidence="4">Chol</strain>
    </source>
</reference>